<dbReference type="AlphaFoldDB" id="A0AAN7PKB4"/>
<evidence type="ECO:0000313" key="3">
    <source>
        <dbReference type="Proteomes" id="UP001353858"/>
    </source>
</evidence>
<accession>A0AAN7PKB4</accession>
<reference evidence="3" key="1">
    <citation type="submission" date="2023-01" db="EMBL/GenBank/DDBJ databases">
        <title>Key to firefly adult light organ development and bioluminescence: homeobox transcription factors regulate luciferase expression and transportation to peroxisome.</title>
        <authorList>
            <person name="Fu X."/>
        </authorList>
    </citation>
    <scope>NUCLEOTIDE SEQUENCE [LARGE SCALE GENOMIC DNA]</scope>
</reference>
<keyword evidence="3" id="KW-1185">Reference proteome</keyword>
<gene>
    <name evidence="2" type="ORF">RN001_005760</name>
</gene>
<sequence>MDILLSITNEKTILGLDNPVDGDSLVIEPEIENKTSDLVLTKIQMHSEVTATSNNTTDWGNHTSNHLRTPISEKLKAQTAKPVSDYEDDNWSNRRRPGVIKTLHTSHLSKVYSEVGDLKKEYFKYALEVAKNKELRDIEEFELRKKNLNLDIQIKEAKLRLIMEEGTFE</sequence>
<evidence type="ECO:0000256" key="1">
    <source>
        <dbReference type="SAM" id="Coils"/>
    </source>
</evidence>
<proteinExistence type="predicted"/>
<keyword evidence="1" id="KW-0175">Coiled coil</keyword>
<organism evidence="2 3">
    <name type="scientific">Aquatica leii</name>
    <dbReference type="NCBI Taxonomy" id="1421715"/>
    <lineage>
        <taxon>Eukaryota</taxon>
        <taxon>Metazoa</taxon>
        <taxon>Ecdysozoa</taxon>
        <taxon>Arthropoda</taxon>
        <taxon>Hexapoda</taxon>
        <taxon>Insecta</taxon>
        <taxon>Pterygota</taxon>
        <taxon>Neoptera</taxon>
        <taxon>Endopterygota</taxon>
        <taxon>Coleoptera</taxon>
        <taxon>Polyphaga</taxon>
        <taxon>Elateriformia</taxon>
        <taxon>Elateroidea</taxon>
        <taxon>Lampyridae</taxon>
        <taxon>Luciolinae</taxon>
        <taxon>Aquatica</taxon>
    </lineage>
</organism>
<evidence type="ECO:0000313" key="2">
    <source>
        <dbReference type="EMBL" id="KAK4882441.1"/>
    </source>
</evidence>
<comment type="caution">
    <text evidence="2">The sequence shown here is derived from an EMBL/GenBank/DDBJ whole genome shotgun (WGS) entry which is preliminary data.</text>
</comment>
<protein>
    <submittedName>
        <fullName evidence="2">Uncharacterized protein</fullName>
    </submittedName>
</protein>
<name>A0AAN7PKB4_9COLE</name>
<dbReference type="EMBL" id="JARPUR010000002">
    <property type="protein sequence ID" value="KAK4882441.1"/>
    <property type="molecule type" value="Genomic_DNA"/>
</dbReference>
<dbReference type="Proteomes" id="UP001353858">
    <property type="component" value="Unassembled WGS sequence"/>
</dbReference>
<feature type="coiled-coil region" evidence="1">
    <location>
        <begin position="131"/>
        <end position="165"/>
    </location>
</feature>